<accession>A0A382Q5N1</accession>
<name>A0A382Q5N1_9ZZZZ</name>
<reference evidence="1" key="1">
    <citation type="submission" date="2018-05" db="EMBL/GenBank/DDBJ databases">
        <authorList>
            <person name="Lanie J.A."/>
            <person name="Ng W.-L."/>
            <person name="Kazmierczak K.M."/>
            <person name="Andrzejewski T.M."/>
            <person name="Davidsen T.M."/>
            <person name="Wayne K.J."/>
            <person name="Tettelin H."/>
            <person name="Glass J.I."/>
            <person name="Rusch D."/>
            <person name="Podicherti R."/>
            <person name="Tsui H.-C.T."/>
            <person name="Winkler M.E."/>
        </authorList>
    </citation>
    <scope>NUCLEOTIDE SEQUENCE</scope>
</reference>
<evidence type="ECO:0000313" key="1">
    <source>
        <dbReference type="EMBL" id="SVC80913.1"/>
    </source>
</evidence>
<protein>
    <submittedName>
        <fullName evidence="1">Uncharacterized protein</fullName>
    </submittedName>
</protein>
<organism evidence="1">
    <name type="scientific">marine metagenome</name>
    <dbReference type="NCBI Taxonomy" id="408172"/>
    <lineage>
        <taxon>unclassified sequences</taxon>
        <taxon>metagenomes</taxon>
        <taxon>ecological metagenomes</taxon>
    </lineage>
</organism>
<dbReference type="AlphaFoldDB" id="A0A382Q5N1"/>
<dbReference type="EMBL" id="UINC01112166">
    <property type="protein sequence ID" value="SVC80913.1"/>
    <property type="molecule type" value="Genomic_DNA"/>
</dbReference>
<gene>
    <name evidence="1" type="ORF">METZ01_LOCUS333767</name>
</gene>
<sequence>PLIKRRTLLLHLGHLFNGLSDIFWKNSNMSLHDSHL</sequence>
<proteinExistence type="predicted"/>
<feature type="non-terminal residue" evidence="1">
    <location>
        <position position="1"/>
    </location>
</feature>